<dbReference type="Proteomes" id="UP000017404">
    <property type="component" value="Unassembled WGS sequence"/>
</dbReference>
<evidence type="ECO:0000313" key="3">
    <source>
        <dbReference type="Proteomes" id="UP000017404"/>
    </source>
</evidence>
<organism evidence="2 3">
    <name type="scientific">Acinetobacter tjernbergiae DSM 14971 = CIP 107465</name>
    <dbReference type="NCBI Taxonomy" id="1120928"/>
    <lineage>
        <taxon>Bacteria</taxon>
        <taxon>Pseudomonadati</taxon>
        <taxon>Pseudomonadota</taxon>
        <taxon>Gammaproteobacteria</taxon>
        <taxon>Moraxellales</taxon>
        <taxon>Moraxellaceae</taxon>
        <taxon>Acinetobacter</taxon>
    </lineage>
</organism>
<sequence length="110" mass="12811">MNYFILAIFYIFSTSLYAQTEVYQCNDKGAVVFQSKPCKGTGKTVAENLKEEKEAKEQKLAEIQAKEKRLQDRLKQQQKKEVGFKAFIINFKNKIVGYWYALKRKVSIDS</sequence>
<dbReference type="EMBL" id="AYEV01000021">
    <property type="protein sequence ID" value="ESK55121.1"/>
    <property type="molecule type" value="Genomic_DNA"/>
</dbReference>
<protein>
    <recommendedName>
        <fullName evidence="4">DUF4124 domain-containing protein</fullName>
    </recommendedName>
</protein>
<reference evidence="2 3" key="1">
    <citation type="submission" date="2013-10" db="EMBL/GenBank/DDBJ databases">
        <title>The Genome Sequence of Acinetobacter tjernbergiae CIP107465.</title>
        <authorList>
            <consortium name="The Broad Institute Genomics Platform"/>
            <consortium name="The Broad Institute Genome Sequencing Center for Infectious Disease"/>
            <person name="Cerqueira G."/>
            <person name="Feldgarden M."/>
            <person name="Courvalin P."/>
            <person name="Grillot-Courvalin C."/>
            <person name="Clermont D."/>
            <person name="Rocha E."/>
            <person name="Yoon E.-J."/>
            <person name="Nemec A."/>
            <person name="Young S.K."/>
            <person name="Zeng Q."/>
            <person name="Gargeya S."/>
            <person name="Fitzgerald M."/>
            <person name="Abouelleil A."/>
            <person name="Alvarado L."/>
            <person name="Berlin A.M."/>
            <person name="Chapman S.B."/>
            <person name="Gainer-Dewar J."/>
            <person name="Goldberg J."/>
            <person name="Gnerre S."/>
            <person name="Griggs A."/>
            <person name="Gujja S."/>
            <person name="Hansen M."/>
            <person name="Howarth C."/>
            <person name="Imamovic A."/>
            <person name="Ireland A."/>
            <person name="Larimer J."/>
            <person name="McCowan C."/>
            <person name="Murphy C."/>
            <person name="Pearson M."/>
            <person name="Poon T.W."/>
            <person name="Priest M."/>
            <person name="Roberts A."/>
            <person name="Saif S."/>
            <person name="Shea T."/>
            <person name="Sykes S."/>
            <person name="Wortman J."/>
            <person name="Nusbaum C."/>
            <person name="Birren B."/>
        </authorList>
    </citation>
    <scope>NUCLEOTIDE SEQUENCE [LARGE SCALE GENOMIC DNA]</scope>
    <source>
        <strain evidence="2 3">CIP 107465</strain>
    </source>
</reference>
<evidence type="ECO:0000256" key="1">
    <source>
        <dbReference type="SAM" id="Coils"/>
    </source>
</evidence>
<keyword evidence="3" id="KW-1185">Reference proteome</keyword>
<evidence type="ECO:0000313" key="2">
    <source>
        <dbReference type="EMBL" id="ESK55121.1"/>
    </source>
</evidence>
<accession>V2V2K2</accession>
<evidence type="ECO:0008006" key="4">
    <source>
        <dbReference type="Google" id="ProtNLM"/>
    </source>
</evidence>
<name>V2V2K2_9GAMM</name>
<proteinExistence type="predicted"/>
<dbReference type="RefSeq" id="WP_018679863.1">
    <property type="nucleotide sequence ID" value="NZ_AYEV01000021.1"/>
</dbReference>
<dbReference type="eggNOG" id="ENOG50307Y1">
    <property type="taxonomic scope" value="Bacteria"/>
</dbReference>
<keyword evidence="1" id="KW-0175">Coiled coil</keyword>
<dbReference type="AlphaFoldDB" id="V2V2K2"/>
<dbReference type="PATRIC" id="fig|1120928.5.peg.2187"/>
<feature type="coiled-coil region" evidence="1">
    <location>
        <begin position="46"/>
        <end position="80"/>
    </location>
</feature>
<gene>
    <name evidence="2" type="ORF">F990_02159</name>
</gene>
<comment type="caution">
    <text evidence="2">The sequence shown here is derived from an EMBL/GenBank/DDBJ whole genome shotgun (WGS) entry which is preliminary data.</text>
</comment>